<gene>
    <name evidence="1" type="ORF">DN730_09955</name>
</gene>
<comment type="caution">
    <text evidence="1">The sequence shown here is derived from an EMBL/GenBank/DDBJ whole genome shotgun (WGS) entry which is preliminary data.</text>
</comment>
<dbReference type="RefSeq" id="WP_115467960.1">
    <property type="nucleotide sequence ID" value="NZ_QKRA01000003.1"/>
</dbReference>
<organism evidence="1 2">
    <name type="scientific">Marinomonas piezotolerans</name>
    <dbReference type="NCBI Taxonomy" id="2213058"/>
    <lineage>
        <taxon>Bacteria</taxon>
        <taxon>Pseudomonadati</taxon>
        <taxon>Pseudomonadota</taxon>
        <taxon>Gammaproteobacteria</taxon>
        <taxon>Oceanospirillales</taxon>
        <taxon>Oceanospirillaceae</taxon>
        <taxon>Marinomonas</taxon>
    </lineage>
</organism>
<keyword evidence="2" id="KW-1185">Reference proteome</keyword>
<accession>A0A370UA84</accession>
<evidence type="ECO:0000313" key="1">
    <source>
        <dbReference type="EMBL" id="RDL44697.1"/>
    </source>
</evidence>
<name>A0A370UA84_9GAMM</name>
<dbReference type="AlphaFoldDB" id="A0A370UA84"/>
<protein>
    <recommendedName>
        <fullName evidence="3">DUF2163 domain-containing protein</fullName>
    </recommendedName>
</protein>
<evidence type="ECO:0008006" key="3">
    <source>
        <dbReference type="Google" id="ProtNLM"/>
    </source>
</evidence>
<reference evidence="1 2" key="1">
    <citation type="submission" date="2018-06" db="EMBL/GenBank/DDBJ databases">
        <title>Marinomonas sp. YLB-05 draft genome sequence.</title>
        <authorList>
            <person name="Yu L."/>
            <person name="Tang X."/>
        </authorList>
    </citation>
    <scope>NUCLEOTIDE SEQUENCE [LARGE SCALE GENOMIC DNA]</scope>
    <source>
        <strain evidence="1 2">YLB-05</strain>
    </source>
</reference>
<dbReference type="Proteomes" id="UP000254326">
    <property type="component" value="Unassembled WGS sequence"/>
</dbReference>
<dbReference type="EMBL" id="QKRA01000003">
    <property type="protein sequence ID" value="RDL44697.1"/>
    <property type="molecule type" value="Genomic_DNA"/>
</dbReference>
<dbReference type="OrthoDB" id="8890623at2"/>
<evidence type="ECO:0000313" key="2">
    <source>
        <dbReference type="Proteomes" id="UP000254326"/>
    </source>
</evidence>
<proteinExistence type="predicted"/>
<sequence length="171" mass="19459">MIIRNLIKMNFTNGGELAMTDGGVPVQFNGTLYEPDLYLDEDGITEVEESLEITTNDWNVSLNVLSPDDPVLLAFTSHAYLNQRVSYYRQYVWDDGTEQIRKLFEGLMIDFEAIDAEDGYTIQVTASANIVHWQQVRGRTTNSDSQQQLYPNDKGFEFAGTETQDIKWGKS</sequence>